<evidence type="ECO:0000313" key="2">
    <source>
        <dbReference type="EMBL" id="PNI33978.1"/>
    </source>
</evidence>
<dbReference type="SUPFAM" id="SSF56059">
    <property type="entry name" value="Glutathione synthetase ATP-binding domain-like"/>
    <property type="match status" value="1"/>
</dbReference>
<protein>
    <submittedName>
        <fullName evidence="2">ACLY isoform 1</fullName>
    </submittedName>
</protein>
<feature type="domain" description="ATP-citrate synthase ATP-grasp" evidence="1">
    <location>
        <begin position="2"/>
        <end position="109"/>
    </location>
</feature>
<dbReference type="SMR" id="A0A2J8KG41"/>
<dbReference type="Gene3D" id="3.30.470.110">
    <property type="match status" value="1"/>
</dbReference>
<feature type="non-terminal residue" evidence="2">
    <location>
        <position position="109"/>
    </location>
</feature>
<comment type="caution">
    <text evidence="2">The sequence shown here is derived from an EMBL/GenBank/DDBJ whole genome shotgun (WGS) entry which is preliminary data.</text>
</comment>
<dbReference type="EMBL" id="NBAG03000371">
    <property type="protein sequence ID" value="PNI33978.1"/>
    <property type="molecule type" value="Genomic_DNA"/>
</dbReference>
<dbReference type="InterPro" id="IPR056749">
    <property type="entry name" value="Citrate_synth_N"/>
</dbReference>
<dbReference type="AlphaFoldDB" id="A0A2J8KG41"/>
<dbReference type="Pfam" id="PF24948">
    <property type="entry name" value="Citrate_synth_N"/>
    <property type="match status" value="1"/>
</dbReference>
<organism evidence="2 3">
    <name type="scientific">Pan troglodytes</name>
    <name type="common">Chimpanzee</name>
    <dbReference type="NCBI Taxonomy" id="9598"/>
    <lineage>
        <taxon>Eukaryota</taxon>
        <taxon>Metazoa</taxon>
        <taxon>Chordata</taxon>
        <taxon>Craniata</taxon>
        <taxon>Vertebrata</taxon>
        <taxon>Euteleostomi</taxon>
        <taxon>Mammalia</taxon>
        <taxon>Eutheria</taxon>
        <taxon>Euarchontoglires</taxon>
        <taxon>Primates</taxon>
        <taxon>Haplorrhini</taxon>
        <taxon>Catarrhini</taxon>
        <taxon>Hominidae</taxon>
        <taxon>Pan</taxon>
    </lineage>
</organism>
<evidence type="ECO:0000313" key="3">
    <source>
        <dbReference type="Proteomes" id="UP000236370"/>
    </source>
</evidence>
<proteinExistence type="predicted"/>
<sequence length="109" mass="12281">MSAKAISEQTGKELLYKFICTTSAIQNRFKYARVTPDTDWARLLQDHPWLLSQNLVVKPDQLIKRRGKLGLVGVNLTLDGVKSWLKPRLGQEATVGKATGFLKNFLIEP</sequence>
<evidence type="ECO:0000259" key="1">
    <source>
        <dbReference type="Pfam" id="PF24948"/>
    </source>
</evidence>
<name>A0A2J8KG41_PANTR</name>
<accession>A0A2J8KG41</accession>
<dbReference type="Proteomes" id="UP000236370">
    <property type="component" value="Unassembled WGS sequence"/>
</dbReference>
<reference evidence="2 3" key="1">
    <citation type="submission" date="2017-12" db="EMBL/GenBank/DDBJ databases">
        <title>High-resolution comparative analysis of great ape genomes.</title>
        <authorList>
            <person name="Pollen A."/>
            <person name="Hastie A."/>
            <person name="Hormozdiari F."/>
            <person name="Dougherty M."/>
            <person name="Liu R."/>
            <person name="Chaisson M."/>
            <person name="Hoppe E."/>
            <person name="Hill C."/>
            <person name="Pang A."/>
            <person name="Hillier L."/>
            <person name="Baker C."/>
            <person name="Armstrong J."/>
            <person name="Shendure J."/>
            <person name="Paten B."/>
            <person name="Wilson R."/>
            <person name="Chao H."/>
            <person name="Schneider V."/>
            <person name="Ventura M."/>
            <person name="Kronenberg Z."/>
            <person name="Murali S."/>
            <person name="Gordon D."/>
            <person name="Cantsilieris S."/>
            <person name="Munson K."/>
            <person name="Nelson B."/>
            <person name="Raja A."/>
            <person name="Underwood J."/>
            <person name="Diekhans M."/>
            <person name="Fiddes I."/>
            <person name="Haussler D."/>
            <person name="Eichler E."/>
        </authorList>
    </citation>
    <scope>NUCLEOTIDE SEQUENCE [LARGE SCALE GENOMIC DNA]</scope>
    <source>
        <strain evidence="2">Yerkes chimp pedigree #C0471</strain>
    </source>
</reference>
<gene>
    <name evidence="2" type="ORF">CK820_G0039012</name>
</gene>